<comment type="caution">
    <text evidence="2">The sequence shown here is derived from an EMBL/GenBank/DDBJ whole genome shotgun (WGS) entry which is preliminary data.</text>
</comment>
<dbReference type="Proteomes" id="UP001215598">
    <property type="component" value="Unassembled WGS sequence"/>
</dbReference>
<name>A0AAD7N1C9_9AGAR</name>
<protein>
    <submittedName>
        <fullName evidence="2">Uncharacterized protein</fullName>
    </submittedName>
</protein>
<keyword evidence="1" id="KW-0732">Signal</keyword>
<evidence type="ECO:0000313" key="3">
    <source>
        <dbReference type="Proteomes" id="UP001215598"/>
    </source>
</evidence>
<feature type="chain" id="PRO_5042033280" evidence="1">
    <location>
        <begin position="19"/>
        <end position="271"/>
    </location>
</feature>
<feature type="signal peptide" evidence="1">
    <location>
        <begin position="1"/>
        <end position="18"/>
    </location>
</feature>
<evidence type="ECO:0000313" key="2">
    <source>
        <dbReference type="EMBL" id="KAJ7741343.1"/>
    </source>
</evidence>
<dbReference type="EMBL" id="JARKIB010000099">
    <property type="protein sequence ID" value="KAJ7741343.1"/>
    <property type="molecule type" value="Genomic_DNA"/>
</dbReference>
<organism evidence="2 3">
    <name type="scientific">Mycena metata</name>
    <dbReference type="NCBI Taxonomy" id="1033252"/>
    <lineage>
        <taxon>Eukaryota</taxon>
        <taxon>Fungi</taxon>
        <taxon>Dikarya</taxon>
        <taxon>Basidiomycota</taxon>
        <taxon>Agaricomycotina</taxon>
        <taxon>Agaricomycetes</taxon>
        <taxon>Agaricomycetidae</taxon>
        <taxon>Agaricales</taxon>
        <taxon>Marasmiineae</taxon>
        <taxon>Mycenaceae</taxon>
        <taxon>Mycena</taxon>
    </lineage>
</organism>
<gene>
    <name evidence="2" type="ORF">B0H16DRAFT_1694047</name>
</gene>
<proteinExistence type="predicted"/>
<dbReference type="AlphaFoldDB" id="A0AAD7N1C9"/>
<keyword evidence="3" id="KW-1185">Reference proteome</keyword>
<reference evidence="2" key="1">
    <citation type="submission" date="2023-03" db="EMBL/GenBank/DDBJ databases">
        <title>Massive genome expansion in bonnet fungi (Mycena s.s.) driven by repeated elements and novel gene families across ecological guilds.</title>
        <authorList>
            <consortium name="Lawrence Berkeley National Laboratory"/>
            <person name="Harder C.B."/>
            <person name="Miyauchi S."/>
            <person name="Viragh M."/>
            <person name="Kuo A."/>
            <person name="Thoen E."/>
            <person name="Andreopoulos B."/>
            <person name="Lu D."/>
            <person name="Skrede I."/>
            <person name="Drula E."/>
            <person name="Henrissat B."/>
            <person name="Morin E."/>
            <person name="Kohler A."/>
            <person name="Barry K."/>
            <person name="LaButti K."/>
            <person name="Morin E."/>
            <person name="Salamov A."/>
            <person name="Lipzen A."/>
            <person name="Mereny Z."/>
            <person name="Hegedus B."/>
            <person name="Baldrian P."/>
            <person name="Stursova M."/>
            <person name="Weitz H."/>
            <person name="Taylor A."/>
            <person name="Grigoriev I.V."/>
            <person name="Nagy L.G."/>
            <person name="Martin F."/>
            <person name="Kauserud H."/>
        </authorList>
    </citation>
    <scope>NUCLEOTIDE SEQUENCE</scope>
    <source>
        <strain evidence="2">CBHHK182m</strain>
    </source>
</reference>
<evidence type="ECO:0000256" key="1">
    <source>
        <dbReference type="SAM" id="SignalP"/>
    </source>
</evidence>
<accession>A0AAD7N1C9</accession>
<sequence>MRFSTFVLFASSFASSLAAPAVSLVRFLESFPSYTLQPENVRSVDTLTSGSSDVITYLTRLHDVGAQIKTSTSTPDTHAAVTHIDNVVGTLIPSGLLDGLSGGLLGGLLGGGLLEGGLGDLLGGNGRLLGGLLPGDLLGGLLGSSDGGLLGGVLGDGGLLGGLLGGGSGGLLGGLLGGGGGGLLGGLLGGGNGGLLVSITGLLDLFPGLSSSCGTDLLGELLEIVQGLVASLNVILPDAQQCGCGQNQALKANVAAMIKANEDKLGPLNAH</sequence>